<organism evidence="1 2">
    <name type="scientific">Antarctobacter heliothermus</name>
    <dbReference type="NCBI Taxonomy" id="74033"/>
    <lineage>
        <taxon>Bacteria</taxon>
        <taxon>Pseudomonadati</taxon>
        <taxon>Pseudomonadota</taxon>
        <taxon>Alphaproteobacteria</taxon>
        <taxon>Rhodobacterales</taxon>
        <taxon>Roseobacteraceae</taxon>
        <taxon>Antarctobacter</taxon>
    </lineage>
</organism>
<sequence length="178" mass="19213">MADSIPTTPDGVHEVPHSHTPVSHAFRGLLRAAHHAVTSENDLELAGGARFDPALALFQSEADEAWSALDAALETVLNTPNRRAADHALKQIAQVYQLCLSLTDYGDMLALYERYIRHSGLFRVRGATASDLAVNALIDEADTLLNALFALERFGAVAYHRDDDPDPTPSEALTALAA</sequence>
<dbReference type="OrthoDB" id="7857771at2"/>
<reference evidence="1 2" key="1">
    <citation type="submission" date="2017-07" db="EMBL/GenBank/DDBJ databases">
        <title>Genome Sequence of Antarctobacter heliothermus Strain SMS3 Isolated from a culture of the Diatom Skeletonema marinoi.</title>
        <authorList>
            <person name="Topel M."/>
            <person name="Pinder M.I.M."/>
            <person name="Johansson O.N."/>
            <person name="Kourtchenko O."/>
            <person name="Godhe A."/>
            <person name="Clarke A.K."/>
        </authorList>
    </citation>
    <scope>NUCLEOTIDE SEQUENCE [LARGE SCALE GENOMIC DNA]</scope>
    <source>
        <strain evidence="1 2">SMS3</strain>
    </source>
</reference>
<proteinExistence type="predicted"/>
<dbReference type="AlphaFoldDB" id="A0A222E5N6"/>
<dbReference type="Proteomes" id="UP000203589">
    <property type="component" value="Chromosome"/>
</dbReference>
<keyword evidence="2" id="KW-1185">Reference proteome</keyword>
<gene>
    <name evidence="1" type="ORF">ANTHELSMS3_02599</name>
</gene>
<dbReference type="EMBL" id="CP022540">
    <property type="protein sequence ID" value="ASP21261.1"/>
    <property type="molecule type" value="Genomic_DNA"/>
</dbReference>
<dbReference type="RefSeq" id="WP_157733502.1">
    <property type="nucleotide sequence ID" value="NZ_CP022540.1"/>
</dbReference>
<accession>A0A222E5N6</accession>
<evidence type="ECO:0000313" key="1">
    <source>
        <dbReference type="EMBL" id="ASP21261.1"/>
    </source>
</evidence>
<dbReference type="KEGG" id="aht:ANTHELSMS3_02599"/>
<evidence type="ECO:0000313" key="2">
    <source>
        <dbReference type="Proteomes" id="UP000203589"/>
    </source>
</evidence>
<name>A0A222E5N6_9RHOB</name>
<protein>
    <submittedName>
        <fullName evidence="1">Uncharacterized protein</fullName>
    </submittedName>
</protein>